<reference evidence="2" key="1">
    <citation type="submission" date="2016-10" db="EMBL/GenBank/DDBJ databases">
        <authorList>
            <person name="Varghese N."/>
            <person name="Submissions S."/>
        </authorList>
    </citation>
    <scope>NUCLEOTIDE SEQUENCE [LARGE SCALE GENOMIC DNA]</scope>
    <source>
        <strain evidence="2">DSM 17834</strain>
    </source>
</reference>
<name>A0A1I5Q0D9_9PSED</name>
<organism evidence="1 2">
    <name type="scientific">Pseudomonas borbori</name>
    <dbReference type="NCBI Taxonomy" id="289003"/>
    <lineage>
        <taxon>Bacteria</taxon>
        <taxon>Pseudomonadati</taxon>
        <taxon>Pseudomonadota</taxon>
        <taxon>Gammaproteobacteria</taxon>
        <taxon>Pseudomonadales</taxon>
        <taxon>Pseudomonadaceae</taxon>
        <taxon>Pseudomonas</taxon>
    </lineage>
</organism>
<dbReference type="EMBL" id="FOWX01000009">
    <property type="protein sequence ID" value="SFP39306.1"/>
    <property type="molecule type" value="Genomic_DNA"/>
</dbReference>
<dbReference type="AlphaFoldDB" id="A0A1I5Q0D9"/>
<evidence type="ECO:0000313" key="1">
    <source>
        <dbReference type="EMBL" id="SFP39306.1"/>
    </source>
</evidence>
<accession>A0A1I5Q0D9</accession>
<gene>
    <name evidence="1" type="ORF">SAMN05216190_109168</name>
</gene>
<proteinExistence type="predicted"/>
<sequence length="183" mass="19720">DFCSPIPPSCDAGSQWQVHRSPKVIRATFLLMPVGSTSQRSVQVSGFEDTGLLTPLRRLYPLPVRQANILPSASFRFAVTHDTLAVQLTLPLAGCVEDFHLQVTSVATTAKLVALTHNAPCLAHQKKAAPGCGLFGQGVNYAAIEPLSLFIALFSSWRMRSAETLYLAASSCSVAFSSASQRW</sequence>
<feature type="non-terminal residue" evidence="1">
    <location>
        <position position="1"/>
    </location>
</feature>
<dbReference type="Proteomes" id="UP000198784">
    <property type="component" value="Unassembled WGS sequence"/>
</dbReference>
<protein>
    <submittedName>
        <fullName evidence="1">Uncharacterized protein</fullName>
    </submittedName>
</protein>
<evidence type="ECO:0000313" key="2">
    <source>
        <dbReference type="Proteomes" id="UP000198784"/>
    </source>
</evidence>
<keyword evidence="2" id="KW-1185">Reference proteome</keyword>